<dbReference type="RefSeq" id="XP_027446188.1">
    <property type="nucleotide sequence ID" value="XM_027590387.2"/>
</dbReference>
<evidence type="ECO:0000256" key="7">
    <source>
        <dbReference type="SAM" id="MobiDB-lite"/>
    </source>
</evidence>
<reference evidence="9" key="1">
    <citation type="submission" date="2025-08" db="UniProtKB">
        <authorList>
            <consortium name="RefSeq"/>
        </authorList>
    </citation>
    <scope>IDENTIFICATION</scope>
    <source>
        <tissue evidence="9">Blood</tissue>
    </source>
</reference>
<dbReference type="CTD" id="5757"/>
<dbReference type="KEGG" id="zca:113920133"/>
<protein>
    <recommendedName>
        <fullName evidence="6">Prothymosin alpha</fullName>
    </recommendedName>
</protein>
<dbReference type="PANTHER" id="PTHR22745:SF0">
    <property type="entry name" value="PROTHYMOSIN ALPHA"/>
    <property type="match status" value="1"/>
</dbReference>
<gene>
    <name evidence="9" type="primary">PTMA</name>
</gene>
<dbReference type="PANTHER" id="PTHR22745">
    <property type="entry name" value="PROTHYMOSIN ALPHA"/>
    <property type="match status" value="1"/>
</dbReference>
<dbReference type="GeneID" id="113920133"/>
<evidence type="ECO:0000256" key="4">
    <source>
        <dbReference type="ARBA" id="ARBA00037621"/>
    </source>
</evidence>
<comment type="similarity">
    <text evidence="2">Belongs to the pro/parathymosin family.</text>
</comment>
<dbReference type="GO" id="GO:0043066">
    <property type="term" value="P:negative regulation of apoptotic process"/>
    <property type="evidence" value="ECO:0007669"/>
    <property type="project" value="TreeGrafter"/>
</dbReference>
<sequence>MGPTGAPVPLTGRSPSCARPDACLLCWRPDRHGQVEKVTGLRGARGGVALWKANRVRSSRCGLTGPESRRADDERPGGRWGAGRRVSEWRSSSLSPDTFPGDDLRPPGTAVTYRELDLKEKKEVVEEAENGRDAPANGNAVRKRMETKTRRPRQLRANGQLKTMRMTMSTPRSRRPMRMTRQQKRKS</sequence>
<accession>A0A6J2CVR4</accession>
<dbReference type="Pfam" id="PF03247">
    <property type="entry name" value="Prothymosin"/>
    <property type="match status" value="1"/>
</dbReference>
<comment type="function">
    <text evidence="4">Prothymosin alpha may mediate immune function by conferring resistance to certain opportunistic infections.</text>
</comment>
<feature type="region of interest" description="Disordered" evidence="7">
    <location>
        <begin position="125"/>
        <end position="187"/>
    </location>
</feature>
<feature type="region of interest" description="Disordered" evidence="7">
    <location>
        <begin position="60"/>
        <end position="109"/>
    </location>
</feature>
<organism evidence="8 9">
    <name type="scientific">Zalophus californianus</name>
    <name type="common">California sealion</name>
    <dbReference type="NCBI Taxonomy" id="9704"/>
    <lineage>
        <taxon>Eukaryota</taxon>
        <taxon>Metazoa</taxon>
        <taxon>Chordata</taxon>
        <taxon>Craniata</taxon>
        <taxon>Vertebrata</taxon>
        <taxon>Euteleostomi</taxon>
        <taxon>Mammalia</taxon>
        <taxon>Eutheria</taxon>
        <taxon>Laurasiatheria</taxon>
        <taxon>Carnivora</taxon>
        <taxon>Caniformia</taxon>
        <taxon>Pinnipedia</taxon>
        <taxon>Otariidae</taxon>
        <taxon>Zalophus</taxon>
    </lineage>
</organism>
<evidence type="ECO:0000313" key="8">
    <source>
        <dbReference type="Proteomes" id="UP000515165"/>
    </source>
</evidence>
<evidence type="ECO:0000256" key="1">
    <source>
        <dbReference type="ARBA" id="ARBA00004123"/>
    </source>
</evidence>
<evidence type="ECO:0000313" key="9">
    <source>
        <dbReference type="RefSeq" id="XP_027446188.1"/>
    </source>
</evidence>
<feature type="compositionally biased region" description="Basic residues" evidence="7">
    <location>
        <begin position="172"/>
        <end position="187"/>
    </location>
</feature>
<dbReference type="InterPro" id="IPR004931">
    <property type="entry name" value="Pro/parathymosin"/>
</dbReference>
<evidence type="ECO:0000256" key="6">
    <source>
        <dbReference type="ARBA" id="ARBA00040447"/>
    </source>
</evidence>
<comment type="subcellular location">
    <subcellularLocation>
        <location evidence="1">Nucleus</location>
    </subcellularLocation>
</comment>
<feature type="compositionally biased region" description="Basic and acidic residues" evidence="7">
    <location>
        <begin position="67"/>
        <end position="77"/>
    </location>
</feature>
<dbReference type="GO" id="GO:0045944">
    <property type="term" value="P:positive regulation of transcription by RNA polymerase II"/>
    <property type="evidence" value="ECO:0007669"/>
    <property type="project" value="TreeGrafter"/>
</dbReference>
<dbReference type="GO" id="GO:0042393">
    <property type="term" value="F:histone binding"/>
    <property type="evidence" value="ECO:0007669"/>
    <property type="project" value="TreeGrafter"/>
</dbReference>
<evidence type="ECO:0000256" key="3">
    <source>
        <dbReference type="ARBA" id="ARBA00023242"/>
    </source>
</evidence>
<keyword evidence="3" id="KW-0539">Nucleus</keyword>
<evidence type="ECO:0000256" key="5">
    <source>
        <dbReference type="ARBA" id="ARBA00038744"/>
    </source>
</evidence>
<comment type="subunit">
    <text evidence="5">Interacts with NUPR1; regulates apoptotic process.</text>
</comment>
<proteinExistence type="inferred from homology"/>
<dbReference type="GO" id="GO:0005634">
    <property type="term" value="C:nucleus"/>
    <property type="evidence" value="ECO:0007669"/>
    <property type="project" value="UniProtKB-SubCell"/>
</dbReference>
<dbReference type="AlphaFoldDB" id="A0A6J2CVR4"/>
<keyword evidence="8" id="KW-1185">Reference proteome</keyword>
<name>A0A6J2CVR4_ZALCA</name>
<evidence type="ECO:0000256" key="2">
    <source>
        <dbReference type="ARBA" id="ARBA00008032"/>
    </source>
</evidence>
<dbReference type="Proteomes" id="UP000515165">
    <property type="component" value="Chromosome 3"/>
</dbReference>